<dbReference type="PANTHER" id="PTHR43470">
    <property type="entry name" value="PHOSPHATE TRANSPORT SYSTEM PERMEASE PROTEIN PSTA-RELATED"/>
    <property type="match status" value="1"/>
</dbReference>
<keyword evidence="5 9" id="KW-1003">Cell membrane</keyword>
<feature type="domain" description="ABC transmembrane type-1" evidence="10">
    <location>
        <begin position="82"/>
        <end position="290"/>
    </location>
</feature>
<keyword evidence="8 9" id="KW-0472">Membrane</keyword>
<comment type="similarity">
    <text evidence="2 9">Belongs to the binding-protein-dependent transport system permease family. CysTW subfamily.</text>
</comment>
<evidence type="ECO:0000256" key="7">
    <source>
        <dbReference type="ARBA" id="ARBA00022989"/>
    </source>
</evidence>
<evidence type="ECO:0000256" key="9">
    <source>
        <dbReference type="RuleBase" id="RU363043"/>
    </source>
</evidence>
<reference evidence="11 12" key="1">
    <citation type="submission" date="2017-06" db="EMBL/GenBank/DDBJ databases">
        <authorList>
            <person name="Kim H.J."/>
            <person name="Triplett B.A."/>
        </authorList>
    </citation>
    <scope>NUCLEOTIDE SEQUENCE [LARGE SCALE GENOMIC DNA]</scope>
    <source>
        <strain evidence="11 12">DSM 13116</strain>
    </source>
</reference>
<feature type="transmembrane region" description="Helical" evidence="9">
    <location>
        <begin position="276"/>
        <end position="297"/>
    </location>
</feature>
<dbReference type="Pfam" id="PF00528">
    <property type="entry name" value="BPD_transp_1"/>
    <property type="match status" value="1"/>
</dbReference>
<keyword evidence="4" id="KW-0813">Transport</keyword>
<dbReference type="SUPFAM" id="SSF161098">
    <property type="entry name" value="MetI-like"/>
    <property type="match status" value="1"/>
</dbReference>
<sequence length="303" mass="32285">MPSPVMAPQPLALNATRSRDARRRAMEWLVFMLLRGAILVVAAALAIIVGFLVKNGISAISWEFLTQPPKNYMTEGGVWPCIVGTLLLSLGAMAVALPLGVASAIYLHEYARPGTLMRIIRLGVNNLAGVPSVVFGLFGLGLFVTAMKLGVSLIAGWLTLGVLCLPVVIGTAEEALRNVPSTYREASLALGGTKWQTIWKVVLPCALPGILTGSILGVGRAAGETAAIMFTAAVFYTPKMPTSIFSDVMALPYHIYVLATAGTEIELTRPIQYGTALVLIALVLGMNLAAILLRAWLQKRHAH</sequence>
<evidence type="ECO:0000256" key="2">
    <source>
        <dbReference type="ARBA" id="ARBA00007069"/>
    </source>
</evidence>
<dbReference type="InterPro" id="IPR000515">
    <property type="entry name" value="MetI-like"/>
</dbReference>
<dbReference type="GO" id="GO:0005315">
    <property type="term" value="F:phosphate transmembrane transporter activity"/>
    <property type="evidence" value="ECO:0007669"/>
    <property type="project" value="InterPro"/>
</dbReference>
<keyword evidence="12" id="KW-1185">Reference proteome</keyword>
<dbReference type="GO" id="GO:0005886">
    <property type="term" value="C:plasma membrane"/>
    <property type="evidence" value="ECO:0007669"/>
    <property type="project" value="UniProtKB-SubCell"/>
</dbReference>
<evidence type="ECO:0000313" key="12">
    <source>
        <dbReference type="Proteomes" id="UP000198324"/>
    </source>
</evidence>
<evidence type="ECO:0000256" key="4">
    <source>
        <dbReference type="ARBA" id="ARBA00022448"/>
    </source>
</evidence>
<dbReference type="AlphaFoldDB" id="A0A239A5K4"/>
<evidence type="ECO:0000256" key="1">
    <source>
        <dbReference type="ARBA" id="ARBA00004651"/>
    </source>
</evidence>
<keyword evidence="7 9" id="KW-1133">Transmembrane helix</keyword>
<protein>
    <recommendedName>
        <fullName evidence="3 9">Phosphate transport system permease protein PstA</fullName>
    </recommendedName>
</protein>
<keyword evidence="6 9" id="KW-0812">Transmembrane</keyword>
<dbReference type="NCBIfam" id="TIGR00974">
    <property type="entry name" value="3a0107s02c"/>
    <property type="match status" value="1"/>
</dbReference>
<dbReference type="Gene3D" id="1.10.3720.10">
    <property type="entry name" value="MetI-like"/>
    <property type="match status" value="1"/>
</dbReference>
<evidence type="ECO:0000256" key="6">
    <source>
        <dbReference type="ARBA" id="ARBA00022692"/>
    </source>
</evidence>
<evidence type="ECO:0000259" key="10">
    <source>
        <dbReference type="PROSITE" id="PS50928"/>
    </source>
</evidence>
<feature type="transmembrane region" description="Helical" evidence="9">
    <location>
        <begin position="149"/>
        <end position="169"/>
    </location>
</feature>
<feature type="transmembrane region" description="Helical" evidence="9">
    <location>
        <begin position="28"/>
        <end position="53"/>
    </location>
</feature>
<feature type="transmembrane region" description="Helical" evidence="9">
    <location>
        <begin position="119"/>
        <end position="143"/>
    </location>
</feature>
<evidence type="ECO:0000313" key="11">
    <source>
        <dbReference type="EMBL" id="SNR90789.1"/>
    </source>
</evidence>
<feature type="transmembrane region" description="Helical" evidence="9">
    <location>
        <begin position="77"/>
        <end position="107"/>
    </location>
</feature>
<dbReference type="InterPro" id="IPR035906">
    <property type="entry name" value="MetI-like_sf"/>
</dbReference>
<comment type="caution">
    <text evidence="9">Lacks conserved residue(s) required for the propagation of feature annotation.</text>
</comment>
<name>A0A239A5K4_9BACT</name>
<evidence type="ECO:0000256" key="5">
    <source>
        <dbReference type="ARBA" id="ARBA00022475"/>
    </source>
</evidence>
<gene>
    <name evidence="11" type="ORF">SAMN04488503_1843</name>
</gene>
<evidence type="ECO:0000256" key="3">
    <source>
        <dbReference type="ARBA" id="ARBA00016864"/>
    </source>
</evidence>
<dbReference type="Proteomes" id="UP000198324">
    <property type="component" value="Unassembled WGS sequence"/>
</dbReference>
<dbReference type="EMBL" id="FZOC01000003">
    <property type="protein sequence ID" value="SNR90789.1"/>
    <property type="molecule type" value="Genomic_DNA"/>
</dbReference>
<dbReference type="PANTHER" id="PTHR43470:SF3">
    <property type="entry name" value="PHOSPHATE TRANSPORT SYSTEM PERMEASE PROTEIN PSTA-RELATED"/>
    <property type="match status" value="1"/>
</dbReference>
<dbReference type="PROSITE" id="PS50928">
    <property type="entry name" value="ABC_TM1"/>
    <property type="match status" value="1"/>
</dbReference>
<dbReference type="GO" id="GO:0035435">
    <property type="term" value="P:phosphate ion transmembrane transport"/>
    <property type="evidence" value="ECO:0007669"/>
    <property type="project" value="InterPro"/>
</dbReference>
<proteinExistence type="inferred from homology"/>
<accession>A0A239A5K4</accession>
<dbReference type="OrthoDB" id="9807065at2"/>
<dbReference type="CDD" id="cd06261">
    <property type="entry name" value="TM_PBP2"/>
    <property type="match status" value="1"/>
</dbReference>
<dbReference type="InterPro" id="IPR005672">
    <property type="entry name" value="Phosphate_PstA"/>
</dbReference>
<evidence type="ECO:0000256" key="8">
    <source>
        <dbReference type="ARBA" id="ARBA00023136"/>
    </source>
</evidence>
<comment type="subcellular location">
    <subcellularLocation>
        <location evidence="1 9">Cell membrane</location>
        <topology evidence="1 9">Multi-pass membrane protein</topology>
    </subcellularLocation>
</comment>
<organism evidence="11 12">
    <name type="scientific">Humidesulfovibrio mexicanus</name>
    <dbReference type="NCBI Taxonomy" id="147047"/>
    <lineage>
        <taxon>Bacteria</taxon>
        <taxon>Pseudomonadati</taxon>
        <taxon>Thermodesulfobacteriota</taxon>
        <taxon>Desulfovibrionia</taxon>
        <taxon>Desulfovibrionales</taxon>
        <taxon>Desulfovibrionaceae</taxon>
        <taxon>Humidesulfovibrio</taxon>
    </lineage>
</organism>